<keyword evidence="2 4" id="KW-0479">Metal-binding</keyword>
<dbReference type="GO" id="GO:0043094">
    <property type="term" value="P:metabolic compound salvage"/>
    <property type="evidence" value="ECO:0007669"/>
    <property type="project" value="UniProtKB-UniRule"/>
</dbReference>
<feature type="binding site" evidence="4">
    <location>
        <position position="356"/>
    </location>
    <ligand>
        <name>Mn(2+)</name>
        <dbReference type="ChEBI" id="CHEBI:29035"/>
        <label>2</label>
    </ligand>
</feature>
<dbReference type="PANTHER" id="PTHR21110">
    <property type="entry name" value="PHOSPHOPENTOMUTASE"/>
    <property type="match status" value="1"/>
</dbReference>
<feature type="binding site" evidence="4">
    <location>
        <position position="303"/>
    </location>
    <ligand>
        <name>Mn(2+)</name>
        <dbReference type="ChEBI" id="CHEBI:29035"/>
        <label>2</label>
    </ligand>
</feature>
<sequence length="404" mass="42827">MSRVMLLVLDSLGVGALPDAADYGDAGADTLGHIAGWCARPASEGGRGRPLSLPNLVALGLGEAARCATGRTPPGLSGPVAWNAVHGGAREQSRGKDTVSGHWELCGLPVPWDWGLFPRHEETLSPEELARLAAACGVPGFLGNRHASGTQVIQDLGAEHLRTGLPILYFSADSVIQIAAHEERFGLGRLLQACEGARRLADDWRIGRVIARPFLGSPDEGFQRTPNRRDYAVPPPAPTLLDHLRDAGGEVVAVGKIGDIFAGRGITRAVKAHGLDGLVEATLAAFASARDPSLVFTNLVDFDQEFGHRRDVAGYAGALEHFDQQLPRLRDALGTGDLLVLTADHGNDPTWPGSDHTREHVPLLAWGPGLRGADAGVRDSFADLGQSLARWLRLPPLAHGTAAF</sequence>
<dbReference type="GO" id="GO:0009117">
    <property type="term" value="P:nucleotide metabolic process"/>
    <property type="evidence" value="ECO:0007669"/>
    <property type="project" value="UniProtKB-UniRule"/>
</dbReference>
<dbReference type="HAMAP" id="MF_00740">
    <property type="entry name" value="Phosphopentomut"/>
    <property type="match status" value="1"/>
</dbReference>
<dbReference type="STRING" id="1384054.N790_13605"/>
<dbReference type="PIRSF" id="PIRSF001491">
    <property type="entry name" value="Ppentomutase"/>
    <property type="match status" value="1"/>
</dbReference>
<comment type="catalytic activity">
    <reaction evidence="4">
        <text>2-deoxy-alpha-D-ribose 1-phosphate = 2-deoxy-D-ribose 5-phosphate</text>
        <dbReference type="Rhea" id="RHEA:27658"/>
        <dbReference type="ChEBI" id="CHEBI:57259"/>
        <dbReference type="ChEBI" id="CHEBI:62877"/>
        <dbReference type="EC" id="5.4.2.7"/>
    </reaction>
</comment>
<dbReference type="SUPFAM" id="SSF53649">
    <property type="entry name" value="Alkaline phosphatase-like"/>
    <property type="match status" value="1"/>
</dbReference>
<dbReference type="Proteomes" id="UP000029392">
    <property type="component" value="Unassembled WGS sequence"/>
</dbReference>
<evidence type="ECO:0000259" key="6">
    <source>
        <dbReference type="Pfam" id="PF01676"/>
    </source>
</evidence>
<accession>A0A091BJD5</accession>
<dbReference type="OrthoDB" id="9769930at2"/>
<name>A0A091BJD5_9GAMM</name>
<comment type="caution">
    <text evidence="7">The sequence shown here is derived from an EMBL/GenBank/DDBJ whole genome shotgun (WGS) entry which is preliminary data.</text>
</comment>
<feature type="domain" description="Metalloenzyme" evidence="6">
    <location>
        <begin position="3"/>
        <end position="394"/>
    </location>
</feature>
<dbReference type="SUPFAM" id="SSF143856">
    <property type="entry name" value="DeoB insert domain-like"/>
    <property type="match status" value="1"/>
</dbReference>
<dbReference type="AlphaFoldDB" id="A0A091BJD5"/>
<dbReference type="PANTHER" id="PTHR21110:SF0">
    <property type="entry name" value="PHOSPHOPENTOMUTASE"/>
    <property type="match status" value="1"/>
</dbReference>
<evidence type="ECO:0000313" key="8">
    <source>
        <dbReference type="Proteomes" id="UP000029392"/>
    </source>
</evidence>
<keyword evidence="4" id="KW-0413">Isomerase</keyword>
<evidence type="ECO:0000256" key="2">
    <source>
        <dbReference type="ARBA" id="ARBA00022723"/>
    </source>
</evidence>
<dbReference type="NCBIfam" id="TIGR01696">
    <property type="entry name" value="deoB"/>
    <property type="match status" value="1"/>
</dbReference>
<protein>
    <recommendedName>
        <fullName evidence="4 5">Phosphopentomutase</fullName>
        <ecNumber evidence="4 5">5.4.2.7</ecNumber>
    </recommendedName>
    <alternativeName>
        <fullName evidence="4">Phosphodeoxyribomutase</fullName>
    </alternativeName>
</protein>
<dbReference type="GO" id="GO:0008973">
    <property type="term" value="F:phosphopentomutase activity"/>
    <property type="evidence" value="ECO:0007669"/>
    <property type="project" value="UniProtKB-UniRule"/>
</dbReference>
<comment type="cofactor">
    <cofactor evidence="4">
        <name>Mn(2+)</name>
        <dbReference type="ChEBI" id="CHEBI:29035"/>
    </cofactor>
    <text evidence="4">Binds 2 manganese ions.</text>
</comment>
<dbReference type="NCBIfam" id="NF003766">
    <property type="entry name" value="PRK05362.1"/>
    <property type="match status" value="1"/>
</dbReference>
<comment type="function">
    <text evidence="4">Isomerase that catalyzes the conversion of deoxy-ribose 1-phosphate (dRib-1-P) and ribose 1-phosphate (Rib-1-P) to deoxy-ribose 5-phosphate (dRib-5-P) and ribose 5-phosphate (Rib-5-P), respectively.</text>
</comment>
<feature type="binding site" evidence="4">
    <location>
        <position position="344"/>
    </location>
    <ligand>
        <name>Mn(2+)</name>
        <dbReference type="ChEBI" id="CHEBI:29035"/>
        <label>1</label>
    </ligand>
</feature>
<gene>
    <name evidence="4" type="primary">deoB</name>
    <name evidence="7" type="ORF">N790_13605</name>
</gene>
<feature type="binding site" evidence="4">
    <location>
        <position position="308"/>
    </location>
    <ligand>
        <name>Mn(2+)</name>
        <dbReference type="ChEBI" id="CHEBI:29035"/>
        <label>2</label>
    </ligand>
</feature>
<dbReference type="GO" id="GO:0000287">
    <property type="term" value="F:magnesium ion binding"/>
    <property type="evidence" value="ECO:0007669"/>
    <property type="project" value="UniProtKB-UniRule"/>
</dbReference>
<dbReference type="GO" id="GO:0006015">
    <property type="term" value="P:5-phosphoribose 1-diphosphate biosynthetic process"/>
    <property type="evidence" value="ECO:0007669"/>
    <property type="project" value="UniProtKB-UniPathway"/>
</dbReference>
<evidence type="ECO:0000256" key="1">
    <source>
        <dbReference type="ARBA" id="ARBA00010373"/>
    </source>
</evidence>
<evidence type="ECO:0000256" key="4">
    <source>
        <dbReference type="HAMAP-Rule" id="MF_00740"/>
    </source>
</evidence>
<evidence type="ECO:0000256" key="5">
    <source>
        <dbReference type="NCBIfam" id="TIGR01696"/>
    </source>
</evidence>
<proteinExistence type="inferred from homology"/>
<keyword evidence="3 4" id="KW-0464">Manganese</keyword>
<dbReference type="GO" id="GO:0006018">
    <property type="term" value="P:2-deoxyribose 1-phosphate catabolic process"/>
    <property type="evidence" value="ECO:0007669"/>
    <property type="project" value="UniProtKB-UniRule"/>
</dbReference>
<evidence type="ECO:0000256" key="3">
    <source>
        <dbReference type="ARBA" id="ARBA00023211"/>
    </source>
</evidence>
<dbReference type="Gene3D" id="3.30.70.1250">
    <property type="entry name" value="Phosphopentomutase"/>
    <property type="match status" value="1"/>
</dbReference>
<organism evidence="7 8">
    <name type="scientific">Arenimonas malthae CC-JY-1</name>
    <dbReference type="NCBI Taxonomy" id="1384054"/>
    <lineage>
        <taxon>Bacteria</taxon>
        <taxon>Pseudomonadati</taxon>
        <taxon>Pseudomonadota</taxon>
        <taxon>Gammaproteobacteria</taxon>
        <taxon>Lysobacterales</taxon>
        <taxon>Lysobacteraceae</taxon>
        <taxon>Arenimonas</taxon>
    </lineage>
</organism>
<dbReference type="RefSeq" id="WP_043800272.1">
    <property type="nucleotide sequence ID" value="NZ_AVCH01000025.1"/>
</dbReference>
<reference evidence="7 8" key="1">
    <citation type="submission" date="2013-09" db="EMBL/GenBank/DDBJ databases">
        <title>Genome sequencing of Arenimonas malthae.</title>
        <authorList>
            <person name="Chen F."/>
            <person name="Wang G."/>
        </authorList>
    </citation>
    <scope>NUCLEOTIDE SEQUENCE [LARGE SCALE GENOMIC DNA]</scope>
    <source>
        <strain evidence="7 8">CC-JY-1</strain>
    </source>
</reference>
<feature type="binding site" evidence="4">
    <location>
        <position position="10"/>
    </location>
    <ligand>
        <name>Mn(2+)</name>
        <dbReference type="ChEBI" id="CHEBI:29035"/>
        <label>1</label>
    </ligand>
</feature>
<evidence type="ECO:0000313" key="7">
    <source>
        <dbReference type="EMBL" id="KFN51876.1"/>
    </source>
</evidence>
<dbReference type="PATRIC" id="fig|1384054.3.peg.465"/>
<comment type="similarity">
    <text evidence="1 4">Belongs to the phosphopentomutase family.</text>
</comment>
<dbReference type="GO" id="GO:0030145">
    <property type="term" value="F:manganese ion binding"/>
    <property type="evidence" value="ECO:0007669"/>
    <property type="project" value="UniProtKB-UniRule"/>
</dbReference>
<keyword evidence="8" id="KW-1185">Reference proteome</keyword>
<dbReference type="eggNOG" id="COG1015">
    <property type="taxonomic scope" value="Bacteria"/>
</dbReference>
<dbReference type="Gene3D" id="3.40.720.10">
    <property type="entry name" value="Alkaline Phosphatase, subunit A"/>
    <property type="match status" value="1"/>
</dbReference>
<dbReference type="InterPro" id="IPR006124">
    <property type="entry name" value="Metalloenzyme"/>
</dbReference>
<dbReference type="CDD" id="cd16009">
    <property type="entry name" value="PPM"/>
    <property type="match status" value="1"/>
</dbReference>
<dbReference type="UniPathway" id="UPA00087">
    <property type="reaction ID" value="UER00173"/>
</dbReference>
<dbReference type="InterPro" id="IPR017850">
    <property type="entry name" value="Alkaline_phosphatase_core_sf"/>
</dbReference>
<feature type="binding site" evidence="4">
    <location>
        <position position="345"/>
    </location>
    <ligand>
        <name>Mn(2+)</name>
        <dbReference type="ChEBI" id="CHEBI:29035"/>
        <label>1</label>
    </ligand>
</feature>
<comment type="pathway">
    <text evidence="4">Carbohydrate degradation; 2-deoxy-D-ribose 1-phosphate degradation; D-glyceraldehyde 3-phosphate and acetaldehyde from 2-deoxy-alpha-D-ribose 1-phosphate: step 1/2.</text>
</comment>
<dbReference type="InterPro" id="IPR010045">
    <property type="entry name" value="DeoB"/>
</dbReference>
<dbReference type="Pfam" id="PF01676">
    <property type="entry name" value="Metalloenzyme"/>
    <property type="match status" value="1"/>
</dbReference>
<dbReference type="EMBL" id="AVCH01000025">
    <property type="protein sequence ID" value="KFN51876.1"/>
    <property type="molecule type" value="Genomic_DNA"/>
</dbReference>
<comment type="catalytic activity">
    <reaction evidence="4">
        <text>alpha-D-ribose 1-phosphate = D-ribose 5-phosphate</text>
        <dbReference type="Rhea" id="RHEA:18793"/>
        <dbReference type="ChEBI" id="CHEBI:57720"/>
        <dbReference type="ChEBI" id="CHEBI:78346"/>
        <dbReference type="EC" id="5.4.2.7"/>
    </reaction>
</comment>
<comment type="subcellular location">
    <subcellularLocation>
        <location evidence="4">Cytoplasm</location>
    </subcellularLocation>
</comment>
<keyword evidence="4" id="KW-0963">Cytoplasm</keyword>
<dbReference type="InterPro" id="IPR024052">
    <property type="entry name" value="Phosphopentomutase_DeoB_cap_sf"/>
</dbReference>
<dbReference type="EC" id="5.4.2.7" evidence="4 5"/>
<dbReference type="GO" id="GO:0005829">
    <property type="term" value="C:cytosol"/>
    <property type="evidence" value="ECO:0007669"/>
    <property type="project" value="TreeGrafter"/>
</dbReference>